<comment type="caution">
    <text evidence="2">The sequence shown here is derived from an EMBL/GenBank/DDBJ whole genome shotgun (WGS) entry which is preliminary data.</text>
</comment>
<evidence type="ECO:0000313" key="2">
    <source>
        <dbReference type="EMBL" id="CAG5184520.1"/>
    </source>
</evidence>
<feature type="chain" id="PRO_5035167778" evidence="1">
    <location>
        <begin position="17"/>
        <end position="676"/>
    </location>
</feature>
<accession>A0A8J2IAU9</accession>
<dbReference type="EMBL" id="CAJRGZ010000030">
    <property type="protein sequence ID" value="CAG5184520.1"/>
    <property type="molecule type" value="Genomic_DNA"/>
</dbReference>
<evidence type="ECO:0000313" key="3">
    <source>
        <dbReference type="Proteomes" id="UP000676310"/>
    </source>
</evidence>
<keyword evidence="1" id="KW-0732">Signal</keyword>
<sequence length="676" mass="75718">MRSSIFYLLAPLLTRAADVKMVGLGYRGGEAVQAGQDITLTITNATEAGSGYPGKKATHFRITIWNSIYMWNMCSLTGILPAKDGNVTVTIPPGMGPSGMYYEIGADGYSNPTNESWMNIISGKNTPFIYLAGGKGSWIPAETTPELKYQGLVGFENADIPCNSYPCAQRCAAKYFPLTSGWQEGSDWINCLTACEGVTINTSNDETKSPVEIAVNSALATPNQASKREGGRTNISWSPDGQLLEINGSQITLAQLRFTVHSLLDRIDWEARELMFHWWPDVDLRGIKDELISYRWGYSFLAEPQNNLQMSFKHLHRRAFSPREGRLALQGAGCKRALAYLQRCDDLTRLLFAGTSMTNGMPARGEELRIIRWANTVAVQRNIVIHKGRIMLLFAYNKVSTTVNHSFYIVWVPCPTVERALFLYLAYIRPFTDFLLRQLKLVDAETKTNLQLFGLSCHPTGCFSATDCSKSLEQATPDCPIRLQLSIYRHVAVAMSKKHTPTLLEPFDPNIPKDRNDFLHLLAFQTGHPPSVHATAYALERGYPARLQPELIDRYFENSFIWHRFLEITKERPIDKELNTGTLDQRIQKVMTPTTKPARHAADVGVPDEEPVVLGSRDQEIAEARPLERRPLRRSKCRLSSDPCYLHQNQSVSRLIGPRKEELAVATSAVVADIQG</sequence>
<gene>
    <name evidence="2" type="ORF">ALTATR162_LOCUS10950</name>
</gene>
<dbReference type="RefSeq" id="XP_043174525.1">
    <property type="nucleotide sequence ID" value="XM_043318590.1"/>
</dbReference>
<reference evidence="2" key="1">
    <citation type="submission" date="2021-05" db="EMBL/GenBank/DDBJ databases">
        <authorList>
            <person name="Stam R."/>
        </authorList>
    </citation>
    <scope>NUCLEOTIDE SEQUENCE</scope>
    <source>
        <strain evidence="2">CS162</strain>
    </source>
</reference>
<dbReference type="AlphaFoldDB" id="A0A8J2IAU9"/>
<dbReference type="OrthoDB" id="4160379at2759"/>
<feature type="signal peptide" evidence="1">
    <location>
        <begin position="1"/>
        <end position="16"/>
    </location>
</feature>
<dbReference type="Proteomes" id="UP000676310">
    <property type="component" value="Unassembled WGS sequence"/>
</dbReference>
<name>A0A8J2IAU9_9PLEO</name>
<protein>
    <submittedName>
        <fullName evidence="2">Uncharacterized protein</fullName>
    </submittedName>
</protein>
<evidence type="ECO:0000256" key="1">
    <source>
        <dbReference type="SAM" id="SignalP"/>
    </source>
</evidence>
<proteinExistence type="predicted"/>
<dbReference type="GeneID" id="67011168"/>
<organism evidence="2 3">
    <name type="scientific">Alternaria atra</name>
    <dbReference type="NCBI Taxonomy" id="119953"/>
    <lineage>
        <taxon>Eukaryota</taxon>
        <taxon>Fungi</taxon>
        <taxon>Dikarya</taxon>
        <taxon>Ascomycota</taxon>
        <taxon>Pezizomycotina</taxon>
        <taxon>Dothideomycetes</taxon>
        <taxon>Pleosporomycetidae</taxon>
        <taxon>Pleosporales</taxon>
        <taxon>Pleosporineae</taxon>
        <taxon>Pleosporaceae</taxon>
        <taxon>Alternaria</taxon>
        <taxon>Alternaria sect. Ulocladioides</taxon>
    </lineage>
</organism>
<keyword evidence="3" id="KW-1185">Reference proteome</keyword>